<comment type="caution">
    <text evidence="1">The sequence shown here is derived from an EMBL/GenBank/DDBJ whole genome shotgun (WGS) entry which is preliminary data.</text>
</comment>
<name>A0ACA9KZD7_9GLOM</name>
<dbReference type="EMBL" id="CAJVPW010002043">
    <property type="protein sequence ID" value="CAG8497583.1"/>
    <property type="molecule type" value="Genomic_DNA"/>
</dbReference>
<keyword evidence="2" id="KW-1185">Reference proteome</keyword>
<sequence length="235" mass="27596">MRKELSEDLHWRVVYHHVDGCNEYEIAEMLYISQPSVNRILKNYNKWQHVINLFKAPRGKRKLFSGEELKILKNLVKEKVDWYLDELVVEMENLTGKHASISTLWCSLKHLRITHKKLQKAAYERNEIVCSAFIAKIEMNYTPEQLIFLDESAKDERSLTRFYEYAVANARACKCCVFLRGKRYTILPALSLDGIMAVDIMEGSCTKDRFSEFILSQVVSILILKLFMKLYQLVF</sequence>
<reference evidence="1" key="1">
    <citation type="submission" date="2021-06" db="EMBL/GenBank/DDBJ databases">
        <authorList>
            <person name="Kallberg Y."/>
            <person name="Tangrot J."/>
            <person name="Rosling A."/>
        </authorList>
    </citation>
    <scope>NUCLEOTIDE SEQUENCE</scope>
    <source>
        <strain evidence="1">28 12/20/2015</strain>
    </source>
</reference>
<accession>A0ACA9KZD7</accession>
<dbReference type="Proteomes" id="UP000789366">
    <property type="component" value="Unassembled WGS sequence"/>
</dbReference>
<evidence type="ECO:0000313" key="2">
    <source>
        <dbReference type="Proteomes" id="UP000789366"/>
    </source>
</evidence>
<gene>
    <name evidence="1" type="ORF">SPELUC_LOCUS2854</name>
</gene>
<proteinExistence type="predicted"/>
<evidence type="ECO:0000313" key="1">
    <source>
        <dbReference type="EMBL" id="CAG8497583.1"/>
    </source>
</evidence>
<protein>
    <submittedName>
        <fullName evidence="1">16992_t:CDS:1</fullName>
    </submittedName>
</protein>
<organism evidence="1 2">
    <name type="scientific">Cetraspora pellucida</name>
    <dbReference type="NCBI Taxonomy" id="1433469"/>
    <lineage>
        <taxon>Eukaryota</taxon>
        <taxon>Fungi</taxon>
        <taxon>Fungi incertae sedis</taxon>
        <taxon>Mucoromycota</taxon>
        <taxon>Glomeromycotina</taxon>
        <taxon>Glomeromycetes</taxon>
        <taxon>Diversisporales</taxon>
        <taxon>Gigasporaceae</taxon>
        <taxon>Cetraspora</taxon>
    </lineage>
</organism>